<evidence type="ECO:0000256" key="1">
    <source>
        <dbReference type="ARBA" id="ARBA00007100"/>
    </source>
</evidence>
<dbReference type="PANTHER" id="PTHR31350">
    <property type="entry name" value="SI:DKEY-261L7.2"/>
    <property type="match status" value="1"/>
</dbReference>
<dbReference type="Pfam" id="PF13369">
    <property type="entry name" value="Transglut_core2"/>
    <property type="match status" value="1"/>
</dbReference>
<name>A0A330LT41_9GAMM</name>
<keyword evidence="4" id="KW-1185">Reference proteome</keyword>
<evidence type="ECO:0000313" key="4">
    <source>
        <dbReference type="Proteomes" id="UP000250163"/>
    </source>
</evidence>
<dbReference type="Pfam" id="PF13371">
    <property type="entry name" value="TPR_9"/>
    <property type="match status" value="1"/>
</dbReference>
<evidence type="ECO:0000259" key="2">
    <source>
        <dbReference type="Pfam" id="PF13369"/>
    </source>
</evidence>
<protein>
    <recommendedName>
        <fullName evidence="2">Protein SirB1 N-terminal domain-containing protein</fullName>
    </recommendedName>
</protein>
<comment type="similarity">
    <text evidence="1">Belongs to the UPF0162 family.</text>
</comment>
<proteinExistence type="inferred from homology"/>
<reference evidence="4" key="1">
    <citation type="submission" date="2018-05" db="EMBL/GenBank/DDBJ databases">
        <authorList>
            <person name="Cea G.-C."/>
            <person name="William W."/>
        </authorList>
    </citation>
    <scope>NUCLEOTIDE SEQUENCE [LARGE SCALE GENOMIC DNA]</scope>
    <source>
        <strain evidence="4">DB21MT 5</strain>
    </source>
</reference>
<gene>
    <name evidence="3" type="ORF">MORIYA_3567</name>
</gene>
<accession>A0A330LT41</accession>
<evidence type="ECO:0000313" key="3">
    <source>
        <dbReference type="EMBL" id="SQD80020.1"/>
    </source>
</evidence>
<dbReference type="RefSeq" id="WP_112717048.1">
    <property type="nucleotide sequence ID" value="NZ_LS483250.1"/>
</dbReference>
<dbReference type="SUPFAM" id="SSF48452">
    <property type="entry name" value="TPR-like"/>
    <property type="match status" value="1"/>
</dbReference>
<feature type="domain" description="Protein SirB1 N-terminal" evidence="2">
    <location>
        <begin position="69"/>
        <end position="218"/>
    </location>
</feature>
<sequence>MELDANATLTETELAEDVAVDNNAVDSDSEQLEEYDDELAEEVLMIDNVMLATLSAIEMITEKPLLEQAIVELDELIALIEVDMQGFTCEVEKRDQLLYLFYQQLGFSGDWRKWLELDSVLLHKVISSRNGVPLSLGTVFMYFAKHFEVDVTGIIFPGQFVLRFGSEQDGVYVDPADGQALSRHKLQVLLRGIEGNHALLSDDDLLAANNEMHYLRLLQVLKAALIRDEHFSYALRCIDLILELEPDEPYEIRDRGFLLQQLDCKKLASEDFAYFIAQCPDDPITRVLKAQIDELAATDDTIH</sequence>
<dbReference type="EMBL" id="LS483250">
    <property type="protein sequence ID" value="SQD80020.1"/>
    <property type="molecule type" value="Genomic_DNA"/>
</dbReference>
<dbReference type="InterPro" id="IPR032698">
    <property type="entry name" value="SirB1_N"/>
</dbReference>
<dbReference type="InterPro" id="IPR011990">
    <property type="entry name" value="TPR-like_helical_dom_sf"/>
</dbReference>
<dbReference type="KEGG" id="mya:MORIYA_3567"/>
<dbReference type="AlphaFoldDB" id="A0A330LT41"/>
<dbReference type="PANTHER" id="PTHR31350:SF21">
    <property type="entry name" value="F-BOX ONLY PROTEIN 21"/>
    <property type="match status" value="1"/>
</dbReference>
<dbReference type="Proteomes" id="UP000250163">
    <property type="component" value="Chromosome MORIYA"/>
</dbReference>
<organism evidence="3 4">
    <name type="scientific">Moritella yayanosii</name>
    <dbReference type="NCBI Taxonomy" id="69539"/>
    <lineage>
        <taxon>Bacteria</taxon>
        <taxon>Pseudomonadati</taxon>
        <taxon>Pseudomonadota</taxon>
        <taxon>Gammaproteobacteria</taxon>
        <taxon>Alteromonadales</taxon>
        <taxon>Moritellaceae</taxon>
        <taxon>Moritella</taxon>
    </lineage>
</organism>
<dbReference type="OrthoDB" id="232498at2"/>